<reference evidence="1" key="1">
    <citation type="submission" date="2015-11" db="EMBL/GenBank/DDBJ databases">
        <authorList>
            <person name="Zhang Y."/>
            <person name="Guo Z."/>
        </authorList>
    </citation>
    <scope>NUCLEOTIDE SEQUENCE</scope>
    <source>
        <strain evidence="1">BN30871</strain>
    </source>
</reference>
<dbReference type="EMBL" id="FAXN01000065">
    <property type="protein sequence ID" value="CUV66144.1"/>
    <property type="molecule type" value="Genomic_DNA"/>
</dbReference>
<name>A0A0S4XP97_9BACT</name>
<evidence type="ECO:0000313" key="1">
    <source>
        <dbReference type="EMBL" id="CUV66144.1"/>
    </source>
</evidence>
<accession>A0A0S4XP97</accession>
<organism evidence="1">
    <name type="scientific">Sulfurovum sp. enrichment culture clone C5</name>
    <dbReference type="NCBI Taxonomy" id="497650"/>
    <lineage>
        <taxon>Bacteria</taxon>
        <taxon>Pseudomonadati</taxon>
        <taxon>Campylobacterota</taxon>
        <taxon>Epsilonproteobacteria</taxon>
        <taxon>Campylobacterales</taxon>
        <taxon>Sulfurovaceae</taxon>
        <taxon>Sulfurovum</taxon>
        <taxon>environmental samples</taxon>
    </lineage>
</organism>
<sequence>MSFAKTNLEILDVEKLVDLKTNRNKSQQLISSNNKIKNNHIQKEFILKINIIDASAISSSLENKSVAPKFKYLYANDDYRFGTTEHFINNCNFNNLNKITTLDDNWNDEWNNLYQFDIIVSSKEEDIELIKNSMLKLDNGLENRFCVNLSMDNEFREESILTQLQKHINPKLDKSFIVNILESMGVCAKIDFIHRENKRFLAKTEDLFFEKVQMSLKNLDDNEKIDIKKYFQKTYNFKRDTSFIKWVMLSWIIKK</sequence>
<protein>
    <recommendedName>
        <fullName evidence="2">Methyltransferase</fullName>
    </recommendedName>
</protein>
<evidence type="ECO:0008006" key="2">
    <source>
        <dbReference type="Google" id="ProtNLM"/>
    </source>
</evidence>
<proteinExistence type="predicted"/>
<gene>
    <name evidence="1" type="ORF">BN3087_620002</name>
</gene>
<dbReference type="AlphaFoldDB" id="A0A0S4XP97"/>